<gene>
    <name evidence="2" type="ORF">ALECFALPRED_001116</name>
</gene>
<evidence type="ECO:0000313" key="2">
    <source>
        <dbReference type="EMBL" id="CAF9919300.1"/>
    </source>
</evidence>
<feature type="region of interest" description="Disordered" evidence="1">
    <location>
        <begin position="245"/>
        <end position="298"/>
    </location>
</feature>
<reference evidence="2" key="1">
    <citation type="submission" date="2021-03" db="EMBL/GenBank/DDBJ databases">
        <authorList>
            <person name="Tagirdzhanova G."/>
        </authorList>
    </citation>
    <scope>NUCLEOTIDE SEQUENCE</scope>
</reference>
<feature type="compositionally biased region" description="Polar residues" evidence="1">
    <location>
        <begin position="87"/>
        <end position="101"/>
    </location>
</feature>
<evidence type="ECO:0000256" key="1">
    <source>
        <dbReference type="SAM" id="MobiDB-lite"/>
    </source>
</evidence>
<sequence length="551" mass="60983">MNNFFQEASEAGEIPYEGLTTPGTAFTSPWMDTNRSPDTCFVNTVTQTALPGANANKYPDSTFIDALSQAMSPADKVDSWFNPTPAGPSQSSTSRPNTRDTALTSLAGDQSQLSNQNPGDAFFDPAVTDPSTQDLFLDLFVDHQSTLSITQMDASTRNPGLLNVNQSKPSNSRLGSRDPFFDSVPTGPSQPSTSRWNARAPALSQWNSTREQAPAVAWNKTQAFASPAERVQENSHPRLTLRIPNASIGSDNFRSAPQMATHSEIPDPRADAPHTTGSLVPAPRPSTPGLQGPQRQAPKRRDLLNPAARPFQSEFSDPRASARRINHNVMLPTEVSHTSSRVWSSNLVVEKERWQRVEESLGRMNLLRSSVVPKTLKDWLGHQRGRADAKKTGEQRKLNALIPSPRDPRLPPPGRPVKIEPAFGGKPFEHKNHCAILVFPSVWARTYDPPAERPDPLWPCIEEMKEEGDERNTSGFRRFPGLPRVPANDTVQYKLKAIQPFLPFDTIWELPTKKSVEAANEKYSLEETEKMEGYLGKSLLDALECITEDSF</sequence>
<evidence type="ECO:0000313" key="3">
    <source>
        <dbReference type="Proteomes" id="UP000664203"/>
    </source>
</evidence>
<dbReference type="AlphaFoldDB" id="A0A8H3IFX1"/>
<feature type="compositionally biased region" description="Polar residues" evidence="1">
    <location>
        <begin position="247"/>
        <end position="261"/>
    </location>
</feature>
<organism evidence="2 3">
    <name type="scientific">Alectoria fallacina</name>
    <dbReference type="NCBI Taxonomy" id="1903189"/>
    <lineage>
        <taxon>Eukaryota</taxon>
        <taxon>Fungi</taxon>
        <taxon>Dikarya</taxon>
        <taxon>Ascomycota</taxon>
        <taxon>Pezizomycotina</taxon>
        <taxon>Lecanoromycetes</taxon>
        <taxon>OSLEUM clade</taxon>
        <taxon>Lecanoromycetidae</taxon>
        <taxon>Lecanorales</taxon>
        <taxon>Lecanorineae</taxon>
        <taxon>Parmeliaceae</taxon>
        <taxon>Alectoria</taxon>
    </lineage>
</organism>
<comment type="caution">
    <text evidence="2">The sequence shown here is derived from an EMBL/GenBank/DDBJ whole genome shotgun (WGS) entry which is preliminary data.</text>
</comment>
<feature type="compositionally biased region" description="Polar residues" evidence="1">
    <location>
        <begin position="108"/>
        <end position="118"/>
    </location>
</feature>
<accession>A0A8H3IFX1</accession>
<feature type="region of interest" description="Disordered" evidence="1">
    <location>
        <begin position="75"/>
        <end position="101"/>
    </location>
</feature>
<feature type="region of interest" description="Disordered" evidence="1">
    <location>
        <begin position="156"/>
        <end position="197"/>
    </location>
</feature>
<dbReference type="Proteomes" id="UP000664203">
    <property type="component" value="Unassembled WGS sequence"/>
</dbReference>
<feature type="region of interest" description="Disordered" evidence="1">
    <location>
        <begin position="1"/>
        <end position="20"/>
    </location>
</feature>
<dbReference type="EMBL" id="CAJPDR010000121">
    <property type="protein sequence ID" value="CAF9919300.1"/>
    <property type="molecule type" value="Genomic_DNA"/>
</dbReference>
<proteinExistence type="predicted"/>
<feature type="compositionally biased region" description="Polar residues" evidence="1">
    <location>
        <begin position="156"/>
        <end position="174"/>
    </location>
</feature>
<dbReference type="OrthoDB" id="5305306at2759"/>
<name>A0A8H3IFX1_9LECA</name>
<feature type="region of interest" description="Disordered" evidence="1">
    <location>
        <begin position="108"/>
        <end position="127"/>
    </location>
</feature>
<feature type="compositionally biased region" description="Polar residues" evidence="1">
    <location>
        <begin position="186"/>
        <end position="196"/>
    </location>
</feature>
<keyword evidence="3" id="KW-1185">Reference proteome</keyword>
<protein>
    <submittedName>
        <fullName evidence="2">Uncharacterized protein</fullName>
    </submittedName>
</protein>